<dbReference type="EMBL" id="VSSQ01003591">
    <property type="protein sequence ID" value="MPM21448.1"/>
    <property type="molecule type" value="Genomic_DNA"/>
</dbReference>
<evidence type="ECO:0000313" key="1">
    <source>
        <dbReference type="EMBL" id="MPM21448.1"/>
    </source>
</evidence>
<gene>
    <name evidence="1" type="ORF">SDC9_67892</name>
</gene>
<organism evidence="1">
    <name type="scientific">bioreactor metagenome</name>
    <dbReference type="NCBI Taxonomy" id="1076179"/>
    <lineage>
        <taxon>unclassified sequences</taxon>
        <taxon>metagenomes</taxon>
        <taxon>ecological metagenomes</taxon>
    </lineage>
</organism>
<proteinExistence type="predicted"/>
<sequence length="133" mass="15330">MVNREIRDHTSDRLNFYQGRGKQALTERITKLNREWDTERVLETNAASLILISSLKGFKKSKRCCFLVTGTVGFFLLQHALQGWCPPLPIIRKLGVRTAEEISREKTVIKLMRGDFSHHTKCAEEMLRAAEKN</sequence>
<dbReference type="AlphaFoldDB" id="A0A644Y081"/>
<evidence type="ECO:0008006" key="2">
    <source>
        <dbReference type="Google" id="ProtNLM"/>
    </source>
</evidence>
<comment type="caution">
    <text evidence="1">The sequence shown here is derived from an EMBL/GenBank/DDBJ whole genome shotgun (WGS) entry which is preliminary data.</text>
</comment>
<name>A0A644Y081_9ZZZZ</name>
<dbReference type="Gene3D" id="6.10.140.1340">
    <property type="match status" value="1"/>
</dbReference>
<reference evidence="1" key="1">
    <citation type="submission" date="2019-08" db="EMBL/GenBank/DDBJ databases">
        <authorList>
            <person name="Kucharzyk K."/>
            <person name="Murdoch R.W."/>
            <person name="Higgins S."/>
            <person name="Loffler F."/>
        </authorList>
    </citation>
    <scope>NUCLEOTIDE SEQUENCE</scope>
</reference>
<protein>
    <recommendedName>
        <fullName evidence="2">DUF2892 domain-containing protein</fullName>
    </recommendedName>
</protein>
<accession>A0A644Y081</accession>